<feature type="domain" description="Homeobox" evidence="5">
    <location>
        <begin position="63"/>
        <end position="117"/>
    </location>
</feature>
<dbReference type="InterPro" id="IPR001356">
    <property type="entry name" value="HD"/>
</dbReference>
<dbReference type="PANTHER" id="PTHR24333">
    <property type="entry name" value="HOMEO BOX HB9 LIKE A-RELATED"/>
    <property type="match status" value="1"/>
</dbReference>
<dbReference type="SUPFAM" id="SSF46689">
    <property type="entry name" value="Homeodomain-like"/>
    <property type="match status" value="1"/>
</dbReference>
<keyword evidence="2 3" id="KW-0238">DNA-binding</keyword>
<gene>
    <name evidence="6" type="ORF">SSLN_LOCUS4856</name>
</gene>
<evidence type="ECO:0000256" key="4">
    <source>
        <dbReference type="SAM" id="MobiDB-lite"/>
    </source>
</evidence>
<dbReference type="SMART" id="SM00389">
    <property type="entry name" value="HOX"/>
    <property type="match status" value="1"/>
</dbReference>
<dbReference type="Gene3D" id="1.10.10.60">
    <property type="entry name" value="Homeodomain-like"/>
    <property type="match status" value="1"/>
</dbReference>
<reference evidence="6 7" key="2">
    <citation type="submission" date="2018-11" db="EMBL/GenBank/DDBJ databases">
        <authorList>
            <consortium name="Pathogen Informatics"/>
        </authorList>
    </citation>
    <scope>NUCLEOTIDE SEQUENCE [LARGE SCALE GENOMIC DNA]</scope>
    <source>
        <strain evidence="6 7">NST_G2</strain>
    </source>
</reference>
<feature type="compositionally biased region" description="Low complexity" evidence="4">
    <location>
        <begin position="47"/>
        <end position="56"/>
    </location>
</feature>
<dbReference type="InterPro" id="IPR009057">
    <property type="entry name" value="Homeodomain-like_sf"/>
</dbReference>
<keyword evidence="7" id="KW-1185">Reference proteome</keyword>
<evidence type="ECO:0000256" key="3">
    <source>
        <dbReference type="RuleBase" id="RU000682"/>
    </source>
</evidence>
<feature type="region of interest" description="Disordered" evidence="4">
    <location>
        <begin position="30"/>
        <end position="69"/>
    </location>
</feature>
<dbReference type="WBParaSite" id="SSLN_0000501101-mRNA-1">
    <property type="protein sequence ID" value="SSLN_0000501101-mRNA-1"/>
    <property type="gene ID" value="SSLN_0000501101"/>
</dbReference>
<evidence type="ECO:0000259" key="5">
    <source>
        <dbReference type="PROSITE" id="PS50071"/>
    </source>
</evidence>
<organism evidence="8">
    <name type="scientific">Schistocephalus solidus</name>
    <name type="common">Tapeworm</name>
    <dbReference type="NCBI Taxonomy" id="70667"/>
    <lineage>
        <taxon>Eukaryota</taxon>
        <taxon>Metazoa</taxon>
        <taxon>Spiralia</taxon>
        <taxon>Lophotrochozoa</taxon>
        <taxon>Platyhelminthes</taxon>
        <taxon>Cestoda</taxon>
        <taxon>Eucestoda</taxon>
        <taxon>Diphyllobothriidea</taxon>
        <taxon>Diphyllobothriidae</taxon>
        <taxon>Schistocephalus</taxon>
    </lineage>
</organism>
<dbReference type="AlphaFoldDB" id="A0A183SKV8"/>
<protein>
    <submittedName>
        <fullName evidence="8">Homeobox domain-containing protein</fullName>
    </submittedName>
</protein>
<reference evidence="8" key="1">
    <citation type="submission" date="2016-06" db="UniProtKB">
        <authorList>
            <consortium name="WormBaseParasite"/>
        </authorList>
    </citation>
    <scope>IDENTIFICATION</scope>
</reference>
<dbReference type="Pfam" id="PF00046">
    <property type="entry name" value="Homeodomain"/>
    <property type="match status" value="1"/>
</dbReference>
<evidence type="ECO:0000313" key="6">
    <source>
        <dbReference type="EMBL" id="VDL91241.1"/>
    </source>
</evidence>
<dbReference type="EMBL" id="UYSU01033023">
    <property type="protein sequence ID" value="VDL91241.1"/>
    <property type="molecule type" value="Genomic_DNA"/>
</dbReference>
<dbReference type="OrthoDB" id="6159439at2759"/>
<keyword evidence="2 3" id="KW-0539">Nucleus</keyword>
<name>A0A183SKV8_SCHSO</name>
<dbReference type="GO" id="GO:0003677">
    <property type="term" value="F:DNA binding"/>
    <property type="evidence" value="ECO:0007669"/>
    <property type="project" value="UniProtKB-UniRule"/>
</dbReference>
<keyword evidence="2 3" id="KW-0371">Homeobox</keyword>
<dbReference type="Proteomes" id="UP000275846">
    <property type="component" value="Unassembled WGS sequence"/>
</dbReference>
<evidence type="ECO:0000313" key="8">
    <source>
        <dbReference type="WBParaSite" id="SSLN_0000501101-mRNA-1"/>
    </source>
</evidence>
<accession>A0A183SKV8</accession>
<dbReference type="CDD" id="cd00086">
    <property type="entry name" value="homeodomain"/>
    <property type="match status" value="1"/>
</dbReference>
<dbReference type="STRING" id="70667.A0A183SKV8"/>
<dbReference type="PANTHER" id="PTHR24333:SF5">
    <property type="entry name" value="VENT HOMEOBOX"/>
    <property type="match status" value="1"/>
</dbReference>
<dbReference type="InterPro" id="IPR050848">
    <property type="entry name" value="Homeobox_TF"/>
</dbReference>
<proteinExistence type="predicted"/>
<dbReference type="PROSITE" id="PS50071">
    <property type="entry name" value="HOMEOBOX_2"/>
    <property type="match status" value="1"/>
</dbReference>
<comment type="subcellular location">
    <subcellularLocation>
        <location evidence="1 2 3">Nucleus</location>
    </subcellularLocation>
</comment>
<evidence type="ECO:0000313" key="7">
    <source>
        <dbReference type="Proteomes" id="UP000275846"/>
    </source>
</evidence>
<sequence>MVIPLSIPESGVFSITHWLAQGVAHREAKRGQWHETAQGTGFVAGNTTASPSSTSSNIEESVKKPRKARTAFTDTQLAELEANFEKQKYLSVQDRIQLASRLKLNDTQVKTWYQNRR</sequence>
<evidence type="ECO:0000256" key="2">
    <source>
        <dbReference type="PROSITE-ProRule" id="PRU00108"/>
    </source>
</evidence>
<evidence type="ECO:0000256" key="1">
    <source>
        <dbReference type="ARBA" id="ARBA00004123"/>
    </source>
</evidence>
<dbReference type="GO" id="GO:0005634">
    <property type="term" value="C:nucleus"/>
    <property type="evidence" value="ECO:0007669"/>
    <property type="project" value="UniProtKB-SubCell"/>
</dbReference>